<comment type="caution">
    <text evidence="1">The sequence shown here is derived from an EMBL/GenBank/DDBJ whole genome shotgun (WGS) entry which is preliminary data.</text>
</comment>
<accession>A0ABT0UA43</accession>
<proteinExistence type="predicted"/>
<dbReference type="EMBL" id="JAMQBK010000060">
    <property type="protein sequence ID" value="MCM2373211.1"/>
    <property type="molecule type" value="Genomic_DNA"/>
</dbReference>
<evidence type="ECO:0000313" key="2">
    <source>
        <dbReference type="Proteomes" id="UP001202961"/>
    </source>
</evidence>
<name>A0ABT0UA43_9BACT</name>
<protein>
    <submittedName>
        <fullName evidence="1">Uncharacterized protein</fullName>
    </submittedName>
</protein>
<dbReference type="Proteomes" id="UP001202961">
    <property type="component" value="Unassembled WGS sequence"/>
</dbReference>
<gene>
    <name evidence="1" type="ORF">NB063_21580</name>
</gene>
<sequence>MRILSILDTDPRHLPPSPWEQPHAWMLRRLRVTLGIAVILFAVQTVSAVSRTGWSVRTTSEETKPSMTEQPRAVLPQGWRRTASGWQHVSTWSAIPDQTLSLTEHVIAQRDAEPPWLREGMAMLRQIHPGWIAIAQLTAVGVLFLASRHQSDQTCPTRRRYFFREPNGARPVTKSHC</sequence>
<evidence type="ECO:0000313" key="1">
    <source>
        <dbReference type="EMBL" id="MCM2373211.1"/>
    </source>
</evidence>
<dbReference type="RefSeq" id="WP_250930878.1">
    <property type="nucleotide sequence ID" value="NZ_JAMQBK010000060.1"/>
</dbReference>
<keyword evidence="2" id="KW-1185">Reference proteome</keyword>
<organism evidence="1 2">
    <name type="scientific">Aporhodopirellula aestuarii</name>
    <dbReference type="NCBI Taxonomy" id="2950107"/>
    <lineage>
        <taxon>Bacteria</taxon>
        <taxon>Pseudomonadati</taxon>
        <taxon>Planctomycetota</taxon>
        <taxon>Planctomycetia</taxon>
        <taxon>Pirellulales</taxon>
        <taxon>Pirellulaceae</taxon>
        <taxon>Aporhodopirellula</taxon>
    </lineage>
</organism>
<reference evidence="1 2" key="1">
    <citation type="journal article" date="2022" name="Syst. Appl. Microbiol.">
        <title>Rhodopirellula aestuarii sp. nov., a novel member of the genus Rhodopirellula isolated from brackish sediments collected in the Tagus River estuary, Portugal.</title>
        <authorList>
            <person name="Vitorino I.R."/>
            <person name="Klimek D."/>
            <person name="Calusinska M."/>
            <person name="Lobo-da-Cunha A."/>
            <person name="Vasconcelos V."/>
            <person name="Lage O.M."/>
        </authorList>
    </citation>
    <scope>NUCLEOTIDE SEQUENCE [LARGE SCALE GENOMIC DNA]</scope>
    <source>
        <strain evidence="1 2">ICT_H3.1</strain>
    </source>
</reference>